<evidence type="ECO:0000256" key="2">
    <source>
        <dbReference type="SAM" id="SignalP"/>
    </source>
</evidence>
<keyword evidence="2" id="KW-0732">Signal</keyword>
<feature type="compositionally biased region" description="Basic and acidic residues" evidence="1">
    <location>
        <begin position="123"/>
        <end position="140"/>
    </location>
</feature>
<feature type="compositionally biased region" description="Basic and acidic residues" evidence="1">
    <location>
        <begin position="81"/>
        <end position="113"/>
    </location>
</feature>
<comment type="caution">
    <text evidence="3">The sequence shown here is derived from an EMBL/GenBank/DDBJ whole genome shotgun (WGS) entry which is preliminary data.</text>
</comment>
<feature type="chain" id="PRO_5032913820" evidence="2">
    <location>
        <begin position="20"/>
        <end position="214"/>
    </location>
</feature>
<organism evidence="3 4">
    <name type="scientific">Ramlibacter montanisoli</name>
    <dbReference type="NCBI Taxonomy" id="2732512"/>
    <lineage>
        <taxon>Bacteria</taxon>
        <taxon>Pseudomonadati</taxon>
        <taxon>Pseudomonadota</taxon>
        <taxon>Betaproteobacteria</taxon>
        <taxon>Burkholderiales</taxon>
        <taxon>Comamonadaceae</taxon>
        <taxon>Ramlibacter</taxon>
    </lineage>
</organism>
<reference evidence="3 4" key="2">
    <citation type="submission" date="2020-06" db="EMBL/GenBank/DDBJ databases">
        <title>Ramlibacter rhizophilus sp. nov., isolated from rhizosphere soil of national flower Mugunghwa from South Korea.</title>
        <authorList>
            <person name="Zheng-Fei Y."/>
            <person name="Huan T."/>
        </authorList>
    </citation>
    <scope>NUCLEOTIDE SEQUENCE [LARGE SCALE GENOMIC DNA]</scope>
    <source>
        <strain evidence="3 4">B156</strain>
    </source>
</reference>
<reference evidence="3 4" key="1">
    <citation type="submission" date="2020-05" db="EMBL/GenBank/DDBJ databases">
        <authorList>
            <person name="Khan S.A."/>
            <person name="Jeon C.O."/>
            <person name="Chun B.H."/>
        </authorList>
    </citation>
    <scope>NUCLEOTIDE SEQUENCE [LARGE SCALE GENOMIC DNA]</scope>
    <source>
        <strain evidence="3 4">B156</strain>
    </source>
</reference>
<evidence type="ECO:0000256" key="1">
    <source>
        <dbReference type="SAM" id="MobiDB-lite"/>
    </source>
</evidence>
<feature type="compositionally biased region" description="Basic and acidic residues" evidence="1">
    <location>
        <begin position="173"/>
        <end position="195"/>
    </location>
</feature>
<dbReference type="RefSeq" id="WP_171557478.1">
    <property type="nucleotide sequence ID" value="NZ_JABFCS010000001.1"/>
</dbReference>
<accession>A0A849KFA6</accession>
<feature type="signal peptide" evidence="2">
    <location>
        <begin position="1"/>
        <end position="19"/>
    </location>
</feature>
<dbReference type="EMBL" id="JABFCS010000001">
    <property type="protein sequence ID" value="NNU42883.1"/>
    <property type="molecule type" value="Genomic_DNA"/>
</dbReference>
<sequence>MKHLLACTLALLAALPAQAQDDAAERERIKVERAAAEARYVEEDKACRARFAVNDCLDKATRLRNARLAELRRQERLLNDAERKRRAAERQKDLDERNTPERQKEAAERRARALAEQQGREQAAAEKAAKRAADEAERAQRGPRQKGARGAPDPQGTPRAERTKKTFAPTPEEAAKNRAAYEKRQREAEQHRAEVAARIARRAKPAASGLPAPK</sequence>
<dbReference type="AlphaFoldDB" id="A0A849KFA6"/>
<proteinExistence type="predicted"/>
<evidence type="ECO:0000313" key="3">
    <source>
        <dbReference type="EMBL" id="NNU42883.1"/>
    </source>
</evidence>
<name>A0A849KFA6_9BURK</name>
<protein>
    <submittedName>
        <fullName evidence="3">Uncharacterized protein</fullName>
    </submittedName>
</protein>
<keyword evidence="4" id="KW-1185">Reference proteome</keyword>
<evidence type="ECO:0000313" key="4">
    <source>
        <dbReference type="Proteomes" id="UP000552954"/>
    </source>
</evidence>
<gene>
    <name evidence="3" type="ORF">HK415_06445</name>
</gene>
<dbReference type="Proteomes" id="UP000552954">
    <property type="component" value="Unassembled WGS sequence"/>
</dbReference>
<feature type="region of interest" description="Disordered" evidence="1">
    <location>
        <begin position="81"/>
        <end position="214"/>
    </location>
</feature>